<dbReference type="Pfam" id="PF07993">
    <property type="entry name" value="NAD_binding_4"/>
    <property type="match status" value="1"/>
</dbReference>
<protein>
    <recommendedName>
        <fullName evidence="1">Thioester reductase (TE) domain-containing protein</fullName>
    </recommendedName>
</protein>
<dbReference type="EMBL" id="PUJU01000075">
    <property type="protein sequence ID" value="NHB90200.1"/>
    <property type="molecule type" value="Genomic_DNA"/>
</dbReference>
<organism evidence="2 3">
    <name type="scientific">Photorhabdus tasmaniensis</name>
    <dbReference type="NCBI Taxonomy" id="1004159"/>
    <lineage>
        <taxon>Bacteria</taxon>
        <taxon>Pseudomonadati</taxon>
        <taxon>Pseudomonadota</taxon>
        <taxon>Gammaproteobacteria</taxon>
        <taxon>Enterobacterales</taxon>
        <taxon>Morganellaceae</taxon>
        <taxon>Photorhabdus</taxon>
    </lineage>
</organism>
<dbReference type="InterPro" id="IPR013120">
    <property type="entry name" value="FAR_NAD-bd"/>
</dbReference>
<proteinExistence type="predicted"/>
<comment type="caution">
    <text evidence="2">The sequence shown here is derived from an EMBL/GenBank/DDBJ whole genome shotgun (WGS) entry which is preliminary data.</text>
</comment>
<dbReference type="SUPFAM" id="SSF51735">
    <property type="entry name" value="NAD(P)-binding Rossmann-fold domains"/>
    <property type="match status" value="1"/>
</dbReference>
<evidence type="ECO:0000259" key="1">
    <source>
        <dbReference type="Pfam" id="PF07993"/>
    </source>
</evidence>
<keyword evidence="3" id="KW-1185">Reference proteome</keyword>
<dbReference type="InterPro" id="IPR036291">
    <property type="entry name" value="NAD(P)-bd_dom_sf"/>
</dbReference>
<feature type="domain" description="Thioester reductase (TE)" evidence="1">
    <location>
        <begin position="8"/>
        <end position="72"/>
    </location>
</feature>
<accession>A0ABX0GPX9</accession>
<reference evidence="2 3" key="1">
    <citation type="submission" date="2018-02" db="EMBL/GenBank/DDBJ databases">
        <authorList>
            <person name="Machado R.A."/>
        </authorList>
    </citation>
    <scope>NUCLEOTIDE SEQUENCE [LARGE SCALE GENOMIC DNA]</scope>
    <source>
        <strain evidence="2 3">T327</strain>
    </source>
</reference>
<gene>
    <name evidence="2" type="ORF">C5471_21850</name>
</gene>
<dbReference type="RefSeq" id="WP_133813546.1">
    <property type="nucleotide sequence ID" value="NZ_CAWPIF010000075.1"/>
</dbReference>
<name>A0ABX0GPX9_9GAMM</name>
<evidence type="ECO:0000313" key="2">
    <source>
        <dbReference type="EMBL" id="NHB90200.1"/>
    </source>
</evidence>
<dbReference type="Proteomes" id="UP000697802">
    <property type="component" value="Unassembled WGS sequence"/>
</dbReference>
<evidence type="ECO:0000313" key="3">
    <source>
        <dbReference type="Proteomes" id="UP000697802"/>
    </source>
</evidence>
<dbReference type="Gene3D" id="3.40.50.720">
    <property type="entry name" value="NAD(P)-binding Rossmann-like Domain"/>
    <property type="match status" value="1"/>
</dbReference>
<sequence length="91" mass="10667">MAKKNALLTGATGFIGAYMLDELMKSKSYEKIFVVIRKVDKFNSPIKRLEEAYKKFSIMYEYNLEDSSKIEIGESNDDRSLYMRCSNYQIR</sequence>